<dbReference type="InterPro" id="IPR043153">
    <property type="entry name" value="DENN_C"/>
</dbReference>
<feature type="region of interest" description="Disordered" evidence="8">
    <location>
        <begin position="628"/>
        <end position="696"/>
    </location>
</feature>
<dbReference type="GO" id="GO:0042981">
    <property type="term" value="P:regulation of apoptotic process"/>
    <property type="evidence" value="ECO:0007669"/>
    <property type="project" value="TreeGrafter"/>
</dbReference>
<evidence type="ECO:0000259" key="9">
    <source>
        <dbReference type="PROSITE" id="PS50211"/>
    </source>
</evidence>
<feature type="domain" description="UDENN" evidence="9">
    <location>
        <begin position="29"/>
        <end position="510"/>
    </location>
</feature>
<name>A0A0X3PEB1_SCHSO</name>
<evidence type="ECO:0000256" key="8">
    <source>
        <dbReference type="SAM" id="MobiDB-lite"/>
    </source>
</evidence>
<evidence type="ECO:0000256" key="5">
    <source>
        <dbReference type="ARBA" id="ARBA00022475"/>
    </source>
</evidence>
<comment type="similarity">
    <text evidence="3">Belongs to the MADD family.</text>
</comment>
<dbReference type="Pfam" id="PF02141">
    <property type="entry name" value="DENN"/>
    <property type="match status" value="1"/>
</dbReference>
<evidence type="ECO:0000256" key="6">
    <source>
        <dbReference type="ARBA" id="ARBA00022490"/>
    </source>
</evidence>
<dbReference type="Pfam" id="PF03456">
    <property type="entry name" value="uDENN"/>
    <property type="match status" value="1"/>
</dbReference>
<dbReference type="Gene3D" id="3.40.50.11500">
    <property type="match status" value="1"/>
</dbReference>
<evidence type="ECO:0000256" key="4">
    <source>
        <dbReference type="ARBA" id="ARBA00017868"/>
    </source>
</evidence>
<evidence type="ECO:0000256" key="3">
    <source>
        <dbReference type="ARBA" id="ARBA00005978"/>
    </source>
</evidence>
<feature type="non-terminal residue" evidence="10">
    <location>
        <position position="1"/>
    </location>
</feature>
<dbReference type="GO" id="GO:0032483">
    <property type="term" value="P:regulation of Rab protein signal transduction"/>
    <property type="evidence" value="ECO:0007669"/>
    <property type="project" value="TreeGrafter"/>
</dbReference>
<dbReference type="PROSITE" id="PS50211">
    <property type="entry name" value="DENN"/>
    <property type="match status" value="1"/>
</dbReference>
<feature type="compositionally biased region" description="Basic and acidic residues" evidence="8">
    <location>
        <begin position="753"/>
        <end position="770"/>
    </location>
</feature>
<feature type="compositionally biased region" description="Acidic residues" evidence="8">
    <location>
        <begin position="687"/>
        <end position="696"/>
    </location>
</feature>
<evidence type="ECO:0000256" key="1">
    <source>
        <dbReference type="ARBA" id="ARBA00004236"/>
    </source>
</evidence>
<dbReference type="SMART" id="SM00801">
    <property type="entry name" value="dDENN"/>
    <property type="match status" value="1"/>
</dbReference>
<dbReference type="InterPro" id="IPR005112">
    <property type="entry name" value="dDENN_dom"/>
</dbReference>
<dbReference type="Pfam" id="PF23629">
    <property type="entry name" value="Death_MADD"/>
    <property type="match status" value="1"/>
</dbReference>
<protein>
    <recommendedName>
        <fullName evidence="4">MAP kinase-activating death domain protein</fullName>
    </recommendedName>
</protein>
<dbReference type="PANTHER" id="PTHR13008">
    <property type="entry name" value="MAP-KINASE ACTIVATING DEATH DOMAIN PROTEIN MADD /DENN/AEX-3 C.ELEGANS"/>
    <property type="match status" value="1"/>
</dbReference>
<dbReference type="InterPro" id="IPR001194">
    <property type="entry name" value="cDENN_dom"/>
</dbReference>
<dbReference type="InterPro" id="IPR056574">
    <property type="entry name" value="Death_MADD"/>
</dbReference>
<dbReference type="InterPro" id="IPR039980">
    <property type="entry name" value="MADD"/>
</dbReference>
<feature type="compositionally biased region" description="Polar residues" evidence="8">
    <location>
        <begin position="708"/>
        <end position="730"/>
    </location>
</feature>
<accession>A0A0X3PEB1</accession>
<organism evidence="10">
    <name type="scientific">Schistocephalus solidus</name>
    <name type="common">Tapeworm</name>
    <dbReference type="NCBI Taxonomy" id="70667"/>
    <lineage>
        <taxon>Eukaryota</taxon>
        <taxon>Metazoa</taxon>
        <taxon>Spiralia</taxon>
        <taxon>Lophotrochozoa</taxon>
        <taxon>Platyhelminthes</taxon>
        <taxon>Cestoda</taxon>
        <taxon>Eucestoda</taxon>
        <taxon>Diphyllobothriidea</taxon>
        <taxon>Diphyllobothriidae</taxon>
        <taxon>Schistocephalus</taxon>
    </lineage>
</organism>
<dbReference type="PANTHER" id="PTHR13008:SF7">
    <property type="entry name" value="MAP KINASE-ACTIVATING DEATH DOMAIN PROTEIN"/>
    <property type="match status" value="1"/>
</dbReference>
<keyword evidence="7" id="KW-0053">Apoptosis</keyword>
<dbReference type="SMART" id="SM00799">
    <property type="entry name" value="DENN"/>
    <property type="match status" value="1"/>
</dbReference>
<dbReference type="SMART" id="SM00800">
    <property type="entry name" value="uDENN"/>
    <property type="match status" value="1"/>
</dbReference>
<dbReference type="GO" id="GO:0005085">
    <property type="term" value="F:guanyl-nucleotide exchange factor activity"/>
    <property type="evidence" value="ECO:0007669"/>
    <property type="project" value="TreeGrafter"/>
</dbReference>
<gene>
    <name evidence="10" type="ORF">TR168204</name>
</gene>
<dbReference type="GO" id="GO:0005829">
    <property type="term" value="C:cytosol"/>
    <property type="evidence" value="ECO:0007669"/>
    <property type="project" value="TreeGrafter"/>
</dbReference>
<dbReference type="GO" id="GO:0005886">
    <property type="term" value="C:plasma membrane"/>
    <property type="evidence" value="ECO:0007669"/>
    <property type="project" value="UniProtKB-SubCell"/>
</dbReference>
<proteinExistence type="inferred from homology"/>
<keyword evidence="5" id="KW-0472">Membrane</keyword>
<keyword evidence="5" id="KW-1003">Cell membrane</keyword>
<keyword evidence="6" id="KW-0963">Cytoplasm</keyword>
<dbReference type="GO" id="GO:0006915">
    <property type="term" value="P:apoptotic process"/>
    <property type="evidence" value="ECO:0007669"/>
    <property type="project" value="UniProtKB-KW"/>
</dbReference>
<dbReference type="Gene3D" id="3.30.450.200">
    <property type="match status" value="1"/>
</dbReference>
<dbReference type="InterPro" id="IPR005113">
    <property type="entry name" value="uDENN_dom"/>
</dbReference>
<evidence type="ECO:0000313" key="10">
    <source>
        <dbReference type="EMBL" id="JAP50159.1"/>
    </source>
</evidence>
<evidence type="ECO:0000256" key="7">
    <source>
        <dbReference type="ARBA" id="ARBA00022703"/>
    </source>
</evidence>
<sequence>LYSRLKSNALQLLVMSSLNSAFFSPRLIDYFVIVGSQGHNGNFGCENRPKILKIFPPVEHEDFSLPNETVYFCQPDVYEKDLSLNSLSSDASSFVFTLTEKDRNRVRYGICLNFVTRISLPQKNSDVGELVRETDQLISFCIISHHTMFAGFRQCLITLKEMIDCIPGFGILISGRKWDLSSFWELFLFGRTPTGDVSKAELQIVTEVEKWILRLTSAPTPFPGHTYVQLSLLPEQIENPLLFALPDKSRLALLDFPFNLPFELLGVDKCLQVILAVILEQKVLVKSRDYNALTMSVLALVAMLYPLQYMFPVIPLLPTSLPGAEQLLLSPTPFLIGIPSSFLQGKAKNISLDDVWIADLDSAEITAGKSAARLPPFPEAEVKQLIDNLERAQNSAKNAVSTASLNSGGKEGPNADGNVTTFKDVPALDADAVDVLTRVAMVEFFNSPSLLADFTEHTRTLRLFPNPIVNFQYISFIRSRPSFSQFTQRLAKTQAVEYLAEWCLYPENEVFQRIHAGIVDPVLIGDKPKWFRDSLVKVDYSVFENTDVCIVHLGCCKNRNEWALEHVSLDQLMSAVQERVPLRSASLSDESSPIDRLLVDYTKFYSTPVSVEQTVAFANAVREREAIRAHPRNHRGAAVAIPNANDDLDGRRNSRAFSTSTLPKRASTLGDSDEAYDDVLSSSGSGEDSDQDDSDIWDLKNTTFAPVNNDAFHSNAQNDLESGQTASAKVTSKAPKLSEIRRAHGALAGSLAENDRSPTSRFPCESKDQENLMPINGTLNPARKQNLQSTASTVEDTDDMEDVTIGMHIISNLSDAFSGAVSRASSAFSGILSNQKEDAPNTERSSRTRLKKLLKPSKFFGLEETKTGSFARNPSLSYQISYEDISTQKQELLIGLTQTIWSGAKVSLTVKNDVRALMLDERYRSYLLLKLLAETHDYAYDAESRVPDVALQDTNMFRNLVWVVRTIISGYERNWANRGVNTVGSAFMLLELAHTHFWDQKSALAQLITSSDRKSQKPSSLRGSTENLAKPDKGSLANFAGWIKSTAKEIRRSSLVGNSSPEIGTPKVHPASAEVSVMQSPLLTRGQPDKGHKLFAREVIFDEPDALKSRSSSRLRVVNGQLIQCKAPAGTASNGPQDLQRSQPARYYIFETLISSTDRSRIWDQPQFWEDAFLDAVGRERDVIGLDHSAMPMLKKYSKLSQPEKKLLELKEDRILACLLHNMIAYMVMLRLPEQEIRTVTFRLLGRCRLGAYFSNLVSNLLDNVHFLEGNSIDLLPVASKSLYKQAFIVFRGNNSKGNDAVVFEIYRRSFLLRNLSGAVDSVKFLTNFLAAILFPKARVLILLESTEEKVTMLQFYARKARTLFYAIKVAVEQNLIISKTISEPVRFCQRVLTNEAELQAKLEALGPAEGVTFSGEEMFERDV</sequence>
<reference evidence="10" key="1">
    <citation type="submission" date="2016-01" db="EMBL/GenBank/DDBJ databases">
        <title>Reference transcriptome for the parasite Schistocephalus solidus: insights into the molecular evolution of parasitism.</title>
        <authorList>
            <person name="Hebert F.O."/>
            <person name="Grambauer S."/>
            <person name="Barber I."/>
            <person name="Landry C.R."/>
            <person name="Aubin-Horth N."/>
        </authorList>
    </citation>
    <scope>NUCLEOTIDE SEQUENCE</scope>
</reference>
<dbReference type="InterPro" id="IPR037516">
    <property type="entry name" value="Tripartite_DENN"/>
</dbReference>
<evidence type="ECO:0000256" key="2">
    <source>
        <dbReference type="ARBA" id="ARBA00004496"/>
    </source>
</evidence>
<dbReference type="EMBL" id="GEEE01013066">
    <property type="protein sequence ID" value="JAP50159.1"/>
    <property type="molecule type" value="Transcribed_RNA"/>
</dbReference>
<feature type="region of interest" description="Disordered" evidence="8">
    <location>
        <begin position="708"/>
        <end position="781"/>
    </location>
</feature>
<comment type="subcellular location">
    <subcellularLocation>
        <location evidence="1">Cell membrane</location>
    </subcellularLocation>
    <subcellularLocation>
        <location evidence="2">Cytoplasm</location>
    </subcellularLocation>
</comment>